<dbReference type="Proteomes" id="UP000193067">
    <property type="component" value="Unassembled WGS sequence"/>
</dbReference>
<organism evidence="2 3">
    <name type="scientific">Trametes coccinea (strain BRFM310)</name>
    <name type="common">Pycnoporus coccineus</name>
    <dbReference type="NCBI Taxonomy" id="1353009"/>
    <lineage>
        <taxon>Eukaryota</taxon>
        <taxon>Fungi</taxon>
        <taxon>Dikarya</taxon>
        <taxon>Basidiomycota</taxon>
        <taxon>Agaricomycotina</taxon>
        <taxon>Agaricomycetes</taxon>
        <taxon>Polyporales</taxon>
        <taxon>Polyporaceae</taxon>
        <taxon>Trametes</taxon>
    </lineage>
</organism>
<reference evidence="2 3" key="1">
    <citation type="journal article" date="2015" name="Biotechnol. Biofuels">
        <title>Enhanced degradation of softwood versus hardwood by the white-rot fungus Pycnoporus coccineus.</title>
        <authorList>
            <person name="Couturier M."/>
            <person name="Navarro D."/>
            <person name="Chevret D."/>
            <person name="Henrissat B."/>
            <person name="Piumi F."/>
            <person name="Ruiz-Duenas F.J."/>
            <person name="Martinez A.T."/>
            <person name="Grigoriev I.V."/>
            <person name="Riley R."/>
            <person name="Lipzen A."/>
            <person name="Berrin J.G."/>
            <person name="Master E.R."/>
            <person name="Rosso M.N."/>
        </authorList>
    </citation>
    <scope>NUCLEOTIDE SEQUENCE [LARGE SCALE GENOMIC DNA]</scope>
    <source>
        <strain evidence="2 3">BRFM310</strain>
    </source>
</reference>
<dbReference type="Gene3D" id="1.10.10.2670">
    <property type="entry name" value="E3 ubiquitin-protein ligase"/>
    <property type="match status" value="1"/>
</dbReference>
<sequence length="808" mass="88219">MPLPSDATLTLQGQSRPGDPLHVKPKQAMLFRMSAETFEQLEGSQNPPRLEFEFGNTPGLYINDTFYPVTVNQENGPHELYLRMASAQKPMAPLKLYANVIGKFMVERQLGEKVEGSVRDRTLEAEKLRTERKTVYLDTPPDLGHPTSKSKSKKDAAAARRPAAASGSHSLSSTRASRVASPLPGAGSHARGSSSDISSTRARLIHCLALKPRTTEVVIQLCAGKNPAPQLEEELLSLLPKVAEPRVVARNNDPQAAQCWQLKLESWLEVRPYEWPTLSADERTLMSRQARTAYSRLKIPESDPVWEYARYRDAGAGSGPSAKPVAGPSASAAEPKKGMMSKSTTKKAKAADGGRKKVQDIIIAKDESARPGRDASGGKGKARERDVDESSAAGTPTSATRPPIRRLPGSGYQVKASATPPASEARAHSPLPPPPKRSGPVDARESRRELPAPSGSAKPLPPIAPPAAPSEHKAPAQFQKKSKEAQAQRAAEERREERQRERDRKTAAEERQRAKGQGSPIPAASLSFKRKKLAQDGNDSEYSEREVPLSTSTSKKRRLDEHQQQHAAASEKPRIRDPSLPKKPVVAHEPSPASAPRPKVKKEPSPLSIAFSPPPSSTARSPLPPRPSLPEKPQPPSSSSSSTKDDPDPPHRASSSKRRRSPIYTSSEDESDPRPRARGAATAASEEPAAKKLKAKHTTRFRPRGAMPADRAGLRSYYKQCFLVYIKLYNQQAQRRDRIERLLQETESGEIAAQDASDDEGDVAELDPDVLVAFMAEFRAVVEEMDRIRAAWERLGGRVSETGELMDG</sequence>
<feature type="compositionally biased region" description="Basic and acidic residues" evidence="1">
    <location>
        <begin position="481"/>
        <end position="513"/>
    </location>
</feature>
<feature type="compositionally biased region" description="Pro residues" evidence="1">
    <location>
        <begin position="612"/>
        <end position="636"/>
    </location>
</feature>
<proteinExistence type="predicted"/>
<feature type="region of interest" description="Disordered" evidence="1">
    <location>
        <begin position="1"/>
        <end position="22"/>
    </location>
</feature>
<feature type="region of interest" description="Disordered" evidence="1">
    <location>
        <begin position="132"/>
        <end position="197"/>
    </location>
</feature>
<accession>A0A1Y2J1F1</accession>
<name>A0A1Y2J1F1_TRAC3</name>
<dbReference type="OrthoDB" id="2587563at2759"/>
<gene>
    <name evidence="2" type="ORF">PYCCODRAFT_1449571</name>
</gene>
<evidence type="ECO:0000256" key="1">
    <source>
        <dbReference type="SAM" id="MobiDB-lite"/>
    </source>
</evidence>
<evidence type="ECO:0000313" key="2">
    <source>
        <dbReference type="EMBL" id="OSD06733.1"/>
    </source>
</evidence>
<dbReference type="STRING" id="1353009.A0A1Y2J1F1"/>
<feature type="compositionally biased region" description="Basic residues" evidence="1">
    <location>
        <begin position="691"/>
        <end position="703"/>
    </location>
</feature>
<feature type="compositionally biased region" description="Basic and acidic residues" evidence="1">
    <location>
        <begin position="558"/>
        <end position="580"/>
    </location>
</feature>
<feature type="compositionally biased region" description="Low complexity" evidence="1">
    <location>
        <begin position="678"/>
        <end position="687"/>
    </location>
</feature>
<feature type="compositionally biased region" description="Basic and acidic residues" evidence="1">
    <location>
        <begin position="349"/>
        <end position="373"/>
    </location>
</feature>
<feature type="compositionally biased region" description="Pro residues" evidence="1">
    <location>
        <begin position="459"/>
        <end position="468"/>
    </location>
</feature>
<protein>
    <recommendedName>
        <fullName evidence="4">RNA polymerase II elongation factor ELL N-terminal domain-containing protein</fullName>
    </recommendedName>
</protein>
<evidence type="ECO:0000313" key="3">
    <source>
        <dbReference type="Proteomes" id="UP000193067"/>
    </source>
</evidence>
<feature type="compositionally biased region" description="Polar residues" evidence="1">
    <location>
        <begin position="167"/>
        <end position="176"/>
    </location>
</feature>
<feature type="region of interest" description="Disordered" evidence="1">
    <location>
        <begin position="316"/>
        <end position="707"/>
    </location>
</feature>
<keyword evidence="3" id="KW-1185">Reference proteome</keyword>
<dbReference type="InterPro" id="IPR042065">
    <property type="entry name" value="E3_ELL-like"/>
</dbReference>
<dbReference type="AlphaFoldDB" id="A0A1Y2J1F1"/>
<evidence type="ECO:0008006" key="4">
    <source>
        <dbReference type="Google" id="ProtNLM"/>
    </source>
</evidence>
<dbReference type="EMBL" id="KZ084089">
    <property type="protein sequence ID" value="OSD06733.1"/>
    <property type="molecule type" value="Genomic_DNA"/>
</dbReference>